<keyword evidence="3" id="KW-1185">Reference proteome</keyword>
<evidence type="ECO:0000256" key="1">
    <source>
        <dbReference type="SAM" id="MobiDB-lite"/>
    </source>
</evidence>
<feature type="compositionally biased region" description="Low complexity" evidence="1">
    <location>
        <begin position="264"/>
        <end position="282"/>
    </location>
</feature>
<dbReference type="InParanoid" id="A0A1E1L791"/>
<proteinExistence type="predicted"/>
<evidence type="ECO:0000313" key="3">
    <source>
        <dbReference type="Proteomes" id="UP000178129"/>
    </source>
</evidence>
<feature type="region of interest" description="Disordered" evidence="1">
    <location>
        <begin position="257"/>
        <end position="282"/>
    </location>
</feature>
<protein>
    <submittedName>
        <fullName evidence="2">Uncharacterized protein</fullName>
    </submittedName>
</protein>
<dbReference type="Proteomes" id="UP000178129">
    <property type="component" value="Unassembled WGS sequence"/>
</dbReference>
<name>A0A1E1L791_9HELO</name>
<gene>
    <name evidence="2" type="ORF">RCO7_03351</name>
</gene>
<dbReference type="AlphaFoldDB" id="A0A1E1L791"/>
<sequence length="282" mass="31212">MKTQFYVANAVAGWNFAKGMHQVAHKYLQDSRGFFLLRTSPRNPIHIPPEYPLFPTSLPPKQLPNLLWFFFRALPPTYVADTTTAPLAAPAPLLSPSSASGRPGTSGTELNLRSDRQKAQTSYQRAAEAEQAYRAKRRATYARKDMTAAKEHFKVAGTSIKEGTKCVISAVRAGPAILKEKQVKMREESKQKKKENAEAVSFLFLSVSGLPMRFCPRFYLLFALFLVVGWDSSWGFPRICSSPLSCFESAKQKKWEEKAKKSNESSGSEEAAPAAAEATPAA</sequence>
<accession>A0A1E1L791</accession>
<feature type="region of interest" description="Disordered" evidence="1">
    <location>
        <begin position="91"/>
        <end position="127"/>
    </location>
</feature>
<evidence type="ECO:0000313" key="2">
    <source>
        <dbReference type="EMBL" id="CZT06351.1"/>
    </source>
</evidence>
<comment type="caution">
    <text evidence="2">The sequence shown here is derived from an EMBL/GenBank/DDBJ whole genome shotgun (WGS) entry which is preliminary data.</text>
</comment>
<dbReference type="EMBL" id="FJUW01000038">
    <property type="protein sequence ID" value="CZT06351.1"/>
    <property type="molecule type" value="Genomic_DNA"/>
</dbReference>
<feature type="compositionally biased region" description="Low complexity" evidence="1">
    <location>
        <begin position="91"/>
        <end position="100"/>
    </location>
</feature>
<reference evidence="3" key="1">
    <citation type="submission" date="2016-03" db="EMBL/GenBank/DDBJ databases">
        <authorList>
            <person name="Ploux O."/>
        </authorList>
    </citation>
    <scope>NUCLEOTIDE SEQUENCE [LARGE SCALE GENOMIC DNA]</scope>
    <source>
        <strain evidence="3">UK7</strain>
    </source>
</reference>
<organism evidence="2 3">
    <name type="scientific">Rhynchosporium graminicola</name>
    <dbReference type="NCBI Taxonomy" id="2792576"/>
    <lineage>
        <taxon>Eukaryota</taxon>
        <taxon>Fungi</taxon>
        <taxon>Dikarya</taxon>
        <taxon>Ascomycota</taxon>
        <taxon>Pezizomycotina</taxon>
        <taxon>Leotiomycetes</taxon>
        <taxon>Helotiales</taxon>
        <taxon>Ploettnerulaceae</taxon>
        <taxon>Rhynchosporium</taxon>
    </lineage>
</organism>